<proteinExistence type="predicted"/>
<evidence type="ECO:0000259" key="1">
    <source>
        <dbReference type="Pfam" id="PF01575"/>
    </source>
</evidence>
<sequence length="136" mass="14645">MSARPLHIEESFPPITRATLAFYAGASGDVNEAHVDLDVARAAGFDDVFAQGMLVMAYMGRAVTNAVPPHRLRAFSTRFSGITHLCDALTCSGTSGEPFVEDGERRAAIDLEMKNQAGDIKLLGRAIFACEQDETP</sequence>
<dbReference type="RefSeq" id="WP_066701187.1">
    <property type="nucleotide sequence ID" value="NZ_AP018664.1"/>
</dbReference>
<dbReference type="Proteomes" id="UP000279959">
    <property type="component" value="Chromosome"/>
</dbReference>
<dbReference type="AlphaFoldDB" id="A0A494WCU6"/>
<accession>A0A494WCU6</accession>
<dbReference type="InterPro" id="IPR029069">
    <property type="entry name" value="HotDog_dom_sf"/>
</dbReference>
<evidence type="ECO:0000313" key="3">
    <source>
        <dbReference type="Proteomes" id="UP000279959"/>
    </source>
</evidence>
<gene>
    <name evidence="2" type="ORF">SAMIE_1018960</name>
</gene>
<dbReference type="SUPFAM" id="SSF54637">
    <property type="entry name" value="Thioesterase/thiol ester dehydrase-isomerase"/>
    <property type="match status" value="1"/>
</dbReference>
<organism evidence="2 3">
    <name type="scientific">Sphingobium amiense</name>
    <dbReference type="NCBI Taxonomy" id="135719"/>
    <lineage>
        <taxon>Bacteria</taxon>
        <taxon>Pseudomonadati</taxon>
        <taxon>Pseudomonadota</taxon>
        <taxon>Alphaproteobacteria</taxon>
        <taxon>Sphingomonadales</taxon>
        <taxon>Sphingomonadaceae</taxon>
        <taxon>Sphingobium</taxon>
    </lineage>
</organism>
<feature type="domain" description="MaoC-like" evidence="1">
    <location>
        <begin position="14"/>
        <end position="83"/>
    </location>
</feature>
<reference evidence="2 3" key="1">
    <citation type="submission" date="2018-05" db="EMBL/GenBank/DDBJ databases">
        <title>Complete Genome Sequence of the Nonylphenol-Degrading Bacterium Sphingobium amiense DSM 16289T.</title>
        <authorList>
            <person name="Ootsuka M."/>
            <person name="Nishizawa T."/>
            <person name="Ohta H."/>
        </authorList>
    </citation>
    <scope>NUCLEOTIDE SEQUENCE [LARGE SCALE GENOMIC DNA]</scope>
    <source>
        <strain evidence="2 3">DSM 16289</strain>
    </source>
</reference>
<dbReference type="Gene3D" id="3.10.129.10">
    <property type="entry name" value="Hotdog Thioesterase"/>
    <property type="match status" value="1"/>
</dbReference>
<dbReference type="Pfam" id="PF01575">
    <property type="entry name" value="MaoC_dehydratas"/>
    <property type="match status" value="1"/>
</dbReference>
<dbReference type="InterPro" id="IPR002539">
    <property type="entry name" value="MaoC-like_dom"/>
</dbReference>
<dbReference type="EMBL" id="AP018664">
    <property type="protein sequence ID" value="BBD98395.1"/>
    <property type="molecule type" value="Genomic_DNA"/>
</dbReference>
<protein>
    <submittedName>
        <fullName evidence="2">Dehydratase</fullName>
    </submittedName>
</protein>
<keyword evidence="3" id="KW-1185">Reference proteome</keyword>
<dbReference type="KEGG" id="sami:SAMIE_1018960"/>
<evidence type="ECO:0000313" key="2">
    <source>
        <dbReference type="EMBL" id="BBD98395.1"/>
    </source>
</evidence>
<name>A0A494WCU6_9SPHN</name>